<proteinExistence type="predicted"/>
<dbReference type="PANTHER" id="PTHR21624:SF1">
    <property type="entry name" value="ALKYLGLYCEROL MONOOXYGENASE"/>
    <property type="match status" value="1"/>
</dbReference>
<dbReference type="InterPro" id="IPR006694">
    <property type="entry name" value="Fatty_acid_hydroxylase"/>
</dbReference>
<sequence length="294" mass="33514">MEINDQLPLYAVVGFMLLFGLAELFTGLYGRLKRRRDDWFIDVISIGQFTILINPGIVLMAAMIGSLALPGYQGALTGVPFWAAFLLVALPDDFLHYSYHRAAHEWPRLWPWHRTHHTSPTYNVSIIFRENWLWLTFQPGAWWGAFMVYLGLGEAFLLNAAIVGAHNVWLHNGLDFDQKLYRLPVIGRLYHWSEYVINSPGLHRGHHGLGEGGVPFGNYGQLLSVWDVLFRTVEFHKDKRPAYYGTIKEGLDSWQSQLWWPFVKSDRPGSDIGTAEAKAMEAPLSMPPTVEETS</sequence>
<evidence type="ECO:0000256" key="4">
    <source>
        <dbReference type="ARBA" id="ARBA00023002"/>
    </source>
</evidence>
<keyword evidence="2 7" id="KW-0812">Transmembrane</keyword>
<evidence type="ECO:0000313" key="9">
    <source>
        <dbReference type="EMBL" id="SDD83998.1"/>
    </source>
</evidence>
<keyword evidence="5" id="KW-0443">Lipid metabolism</keyword>
<evidence type="ECO:0000256" key="6">
    <source>
        <dbReference type="ARBA" id="ARBA00023136"/>
    </source>
</evidence>
<keyword evidence="6 7" id="KW-0472">Membrane</keyword>
<evidence type="ECO:0000256" key="7">
    <source>
        <dbReference type="SAM" id="Phobius"/>
    </source>
</evidence>
<dbReference type="GO" id="GO:0012505">
    <property type="term" value="C:endomembrane system"/>
    <property type="evidence" value="ECO:0007669"/>
    <property type="project" value="UniProtKB-SubCell"/>
</dbReference>
<evidence type="ECO:0000256" key="5">
    <source>
        <dbReference type="ARBA" id="ARBA00023098"/>
    </source>
</evidence>
<feature type="transmembrane region" description="Helical" evidence="7">
    <location>
        <begin position="40"/>
        <end position="65"/>
    </location>
</feature>
<keyword evidence="10" id="KW-1185">Reference proteome</keyword>
<dbReference type="STRING" id="637679.GCA_001550055_01122"/>
<dbReference type="EMBL" id="FNAK01000003">
    <property type="protein sequence ID" value="SDD83998.1"/>
    <property type="molecule type" value="Genomic_DNA"/>
</dbReference>
<dbReference type="GO" id="GO:0008610">
    <property type="term" value="P:lipid biosynthetic process"/>
    <property type="evidence" value="ECO:0007669"/>
    <property type="project" value="InterPro"/>
</dbReference>
<feature type="domain" description="Fatty acid hydroxylase" evidence="8">
    <location>
        <begin position="85"/>
        <end position="232"/>
    </location>
</feature>
<dbReference type="Proteomes" id="UP000183685">
    <property type="component" value="Unassembled WGS sequence"/>
</dbReference>
<keyword evidence="4" id="KW-0560">Oxidoreductase</keyword>
<feature type="transmembrane region" description="Helical" evidence="7">
    <location>
        <begin position="71"/>
        <end position="90"/>
    </location>
</feature>
<evidence type="ECO:0000259" key="8">
    <source>
        <dbReference type="Pfam" id="PF04116"/>
    </source>
</evidence>
<evidence type="ECO:0000313" key="10">
    <source>
        <dbReference type="Proteomes" id="UP000183685"/>
    </source>
</evidence>
<reference evidence="9 10" key="1">
    <citation type="submission" date="2016-10" db="EMBL/GenBank/DDBJ databases">
        <authorList>
            <person name="de Groot N.N."/>
        </authorList>
    </citation>
    <scope>NUCLEOTIDE SEQUENCE [LARGE SCALE GENOMIC DNA]</scope>
    <source>
        <strain evidence="9 10">CGMCC 1.9109</strain>
    </source>
</reference>
<dbReference type="RefSeq" id="WP_068302035.1">
    <property type="nucleotide sequence ID" value="NZ_FNAK01000003.1"/>
</dbReference>
<dbReference type="GO" id="GO:0050479">
    <property type="term" value="F:glyceryl-ether monooxygenase activity"/>
    <property type="evidence" value="ECO:0007669"/>
    <property type="project" value="TreeGrafter"/>
</dbReference>
<evidence type="ECO:0000256" key="3">
    <source>
        <dbReference type="ARBA" id="ARBA00022989"/>
    </source>
</evidence>
<name>A0A1G6Y0Q8_9PROT</name>
<dbReference type="AlphaFoldDB" id="A0A1G6Y0Q8"/>
<dbReference type="GO" id="GO:0016020">
    <property type="term" value="C:membrane"/>
    <property type="evidence" value="ECO:0007669"/>
    <property type="project" value="GOC"/>
</dbReference>
<dbReference type="GO" id="GO:0006643">
    <property type="term" value="P:membrane lipid metabolic process"/>
    <property type="evidence" value="ECO:0007669"/>
    <property type="project" value="TreeGrafter"/>
</dbReference>
<gene>
    <name evidence="9" type="ORF">SAMN04488071_1441</name>
</gene>
<comment type="subcellular location">
    <subcellularLocation>
        <location evidence="1">Endomembrane system</location>
        <topology evidence="1">Multi-pass membrane protein</topology>
    </subcellularLocation>
</comment>
<evidence type="ECO:0000256" key="2">
    <source>
        <dbReference type="ARBA" id="ARBA00022692"/>
    </source>
</evidence>
<accession>A0A1G6Y0Q8</accession>
<dbReference type="GO" id="GO:0005506">
    <property type="term" value="F:iron ion binding"/>
    <property type="evidence" value="ECO:0007669"/>
    <property type="project" value="InterPro"/>
</dbReference>
<dbReference type="PANTHER" id="PTHR21624">
    <property type="entry name" value="STEROL DESATURASE-RELATED PROTEIN"/>
    <property type="match status" value="1"/>
</dbReference>
<dbReference type="InterPro" id="IPR051689">
    <property type="entry name" value="Sterol_desaturase/TMEM195"/>
</dbReference>
<protein>
    <submittedName>
        <fullName evidence="9">Sterol desaturase/sphingolipid hydroxylase, fatty acid hydroxylase superfamily</fullName>
    </submittedName>
</protein>
<feature type="transmembrane region" description="Helical" evidence="7">
    <location>
        <begin position="6"/>
        <end position="28"/>
    </location>
</feature>
<evidence type="ECO:0000256" key="1">
    <source>
        <dbReference type="ARBA" id="ARBA00004127"/>
    </source>
</evidence>
<keyword evidence="3 7" id="KW-1133">Transmembrane helix</keyword>
<dbReference type="Pfam" id="PF04116">
    <property type="entry name" value="FA_hydroxylase"/>
    <property type="match status" value="1"/>
</dbReference>
<organism evidence="9 10">
    <name type="scientific">Kordiimonas lacus</name>
    <dbReference type="NCBI Taxonomy" id="637679"/>
    <lineage>
        <taxon>Bacteria</taxon>
        <taxon>Pseudomonadati</taxon>
        <taxon>Pseudomonadota</taxon>
        <taxon>Alphaproteobacteria</taxon>
        <taxon>Kordiimonadales</taxon>
        <taxon>Kordiimonadaceae</taxon>
        <taxon>Kordiimonas</taxon>
    </lineage>
</organism>